<reference evidence="1 2" key="1">
    <citation type="submission" date="2022-06" db="EMBL/GenBank/DDBJ databases">
        <title>Halogeometricum sp. a new haloarchaeum isolate from saline soil.</title>
        <authorList>
            <person name="Strakova D."/>
            <person name="Galisteo C."/>
            <person name="Sanchez-Porro C."/>
            <person name="Ventosa A."/>
        </authorList>
    </citation>
    <scope>NUCLEOTIDE SEQUENCE [LARGE SCALE GENOMIC DNA]</scope>
    <source>
        <strain evidence="2">S3BR25-2</strain>
    </source>
</reference>
<protein>
    <submittedName>
        <fullName evidence="1">Uncharacterized protein</fullName>
    </submittedName>
</protein>
<organism evidence="1 2">
    <name type="scientific">Halogeometricum luteum</name>
    <dbReference type="NCBI Taxonomy" id="2950537"/>
    <lineage>
        <taxon>Archaea</taxon>
        <taxon>Methanobacteriati</taxon>
        <taxon>Methanobacteriota</taxon>
        <taxon>Stenosarchaea group</taxon>
        <taxon>Halobacteria</taxon>
        <taxon>Halobacteriales</taxon>
        <taxon>Haloferacaceae</taxon>
        <taxon>Halogeometricum</taxon>
    </lineage>
</organism>
<keyword evidence="2" id="KW-1185">Reference proteome</keyword>
<sequence length="280" mass="31897">MKDFPTTPTAADAPAETFERGHLWLLELVDAPGFRFQLDDTGTLRFGDETRVYDDPADVPAPYQHAVRHVRENLDREALRNAVADAGEVVFFGWSTQRRSTEYDWERLPSFLGVDVWSASADGFRPPDTAEKIFERLGLHPVNALERERHTRDFDPDSYAVPRSAWYDGPAKGVLIRNKRGGRARVLHPEFRERDPDPVDVSAEAFARECATRRRFERVADGIEAMGWTVTADVLYDRVLEGVLREEHRRLEHRESDVDTAAFRSEIAALTRAFVAASEE</sequence>
<comment type="caution">
    <text evidence="1">The sequence shown here is derived from an EMBL/GenBank/DDBJ whole genome shotgun (WGS) entry which is preliminary data.</text>
</comment>
<evidence type="ECO:0000313" key="1">
    <source>
        <dbReference type="EMBL" id="MDS0295013.1"/>
    </source>
</evidence>
<dbReference type="Proteomes" id="UP001254813">
    <property type="component" value="Unassembled WGS sequence"/>
</dbReference>
<evidence type="ECO:0000313" key="2">
    <source>
        <dbReference type="Proteomes" id="UP001254813"/>
    </source>
</evidence>
<proteinExistence type="predicted"/>
<dbReference type="RefSeq" id="WP_310928862.1">
    <property type="nucleotide sequence ID" value="NZ_JAMQOQ010000003.1"/>
</dbReference>
<dbReference type="EMBL" id="JAMQOQ010000003">
    <property type="protein sequence ID" value="MDS0295013.1"/>
    <property type="molecule type" value="Genomic_DNA"/>
</dbReference>
<accession>A0ABU2G4F6</accession>
<gene>
    <name evidence="1" type="ORF">NDI79_12605</name>
</gene>
<name>A0ABU2G4F6_9EURY</name>